<gene>
    <name evidence="2" type="ORF">FB560_1469</name>
</gene>
<evidence type="ECO:0000256" key="1">
    <source>
        <dbReference type="SAM" id="SignalP"/>
    </source>
</evidence>
<proteinExistence type="predicted"/>
<feature type="signal peptide" evidence="1">
    <location>
        <begin position="1"/>
        <end position="32"/>
    </location>
</feature>
<dbReference type="Proteomes" id="UP000317209">
    <property type="component" value="Unassembled WGS sequence"/>
</dbReference>
<organism evidence="2 3">
    <name type="scientific">Microbacterium saperdae</name>
    <dbReference type="NCBI Taxonomy" id="69368"/>
    <lineage>
        <taxon>Bacteria</taxon>
        <taxon>Bacillati</taxon>
        <taxon>Actinomycetota</taxon>
        <taxon>Actinomycetes</taxon>
        <taxon>Micrococcales</taxon>
        <taxon>Microbacteriaceae</taxon>
        <taxon>Microbacterium</taxon>
    </lineage>
</organism>
<keyword evidence="1" id="KW-0732">Signal</keyword>
<comment type="caution">
    <text evidence="2">The sequence shown here is derived from an EMBL/GenBank/DDBJ whole genome shotgun (WGS) entry which is preliminary data.</text>
</comment>
<protein>
    <submittedName>
        <fullName evidence="2">Uncharacterized protein</fullName>
    </submittedName>
</protein>
<dbReference type="PROSITE" id="PS51257">
    <property type="entry name" value="PROKAR_LIPOPROTEIN"/>
    <property type="match status" value="1"/>
</dbReference>
<name>A0A543BLX8_9MICO</name>
<sequence length="421" mass="43102">MSRRARRRSVVVVLLGVLTAAMLTACSGSALHGDFRAAFAGDEAVEDFELSTADNMPFADGLSAEVRARDTASGDELVALADRLSEFAREHEAEDVRITIEAAELIVPVFADAAISAGAMARGLDLVDDDRVDSVVLSARTEAKGITGVSIRLAEPGAGSPVAAFDLARTTPVLLDDVTGGANLHLTIAAEDQVRIDGNAGAWVDDVEQVWHAVSNEVPVTGLRAEPGRLKLTLATEADLGAAQALSAARAVDLVVVFASPLVLLGAEASGDSARALLGALASADVSVVRNVWTDDDRVEFFVDSVAQATSTATALSARPESAAFTLLTVTVGDPDEPSLSVTAAPTRLGDIVASAGDLLADGDVASLVSTPRSATLVMAGDATDAELESRLSALSGLADEGSRRCANRSDGTGVCDSGAP</sequence>
<dbReference type="AlphaFoldDB" id="A0A543BLX8"/>
<feature type="chain" id="PRO_5038362146" evidence="1">
    <location>
        <begin position="33"/>
        <end position="421"/>
    </location>
</feature>
<dbReference type="EMBL" id="VFOX01000001">
    <property type="protein sequence ID" value="TQL85835.1"/>
    <property type="molecule type" value="Genomic_DNA"/>
</dbReference>
<reference evidence="2 3" key="1">
    <citation type="submission" date="2019-06" db="EMBL/GenBank/DDBJ databases">
        <title>Sequencing the genomes of 1000 actinobacteria strains.</title>
        <authorList>
            <person name="Klenk H.-P."/>
        </authorList>
    </citation>
    <scope>NUCLEOTIDE SEQUENCE [LARGE SCALE GENOMIC DNA]</scope>
    <source>
        <strain evidence="2 3">DSM 20169</strain>
    </source>
</reference>
<keyword evidence="3" id="KW-1185">Reference proteome</keyword>
<evidence type="ECO:0000313" key="2">
    <source>
        <dbReference type="EMBL" id="TQL85835.1"/>
    </source>
</evidence>
<accession>A0A543BLX8</accession>
<evidence type="ECO:0000313" key="3">
    <source>
        <dbReference type="Proteomes" id="UP000317209"/>
    </source>
</evidence>